<protein>
    <recommendedName>
        <fullName evidence="6">NAC domain-containing protein</fullName>
    </recommendedName>
</protein>
<evidence type="ECO:0000313" key="7">
    <source>
        <dbReference type="EMBL" id="KAH7567309.1"/>
    </source>
</evidence>
<feature type="region of interest" description="Disordered" evidence="5">
    <location>
        <begin position="197"/>
        <end position="233"/>
    </location>
</feature>
<accession>A0ABQ8HSP4</accession>
<keyword evidence="8" id="KW-1185">Reference proteome</keyword>
<keyword evidence="2" id="KW-0238">DNA-binding</keyword>
<dbReference type="InterPro" id="IPR003441">
    <property type="entry name" value="NAC-dom"/>
</dbReference>
<dbReference type="SUPFAM" id="SSF101941">
    <property type="entry name" value="NAC domain"/>
    <property type="match status" value="1"/>
</dbReference>
<feature type="domain" description="NAC" evidence="6">
    <location>
        <begin position="60"/>
        <end position="192"/>
    </location>
</feature>
<evidence type="ECO:0000259" key="6">
    <source>
        <dbReference type="PROSITE" id="PS51005"/>
    </source>
</evidence>
<feature type="compositionally biased region" description="Low complexity" evidence="5">
    <location>
        <begin position="336"/>
        <end position="350"/>
    </location>
</feature>
<evidence type="ECO:0000313" key="8">
    <source>
        <dbReference type="Proteomes" id="UP000827721"/>
    </source>
</evidence>
<dbReference type="PANTHER" id="PTHR31719:SF179">
    <property type="entry name" value="OS08G0148400 PROTEIN"/>
    <property type="match status" value="1"/>
</dbReference>
<keyword evidence="3" id="KW-0804">Transcription</keyword>
<comment type="caution">
    <text evidence="7">The sequence shown here is derived from an EMBL/GenBank/DDBJ whole genome shotgun (WGS) entry which is preliminary data.</text>
</comment>
<feature type="compositionally biased region" description="Polar residues" evidence="5">
    <location>
        <begin position="197"/>
        <end position="217"/>
    </location>
</feature>
<dbReference type="EMBL" id="JAFEMO010000007">
    <property type="protein sequence ID" value="KAH7567309.1"/>
    <property type="molecule type" value="Genomic_DNA"/>
</dbReference>
<dbReference type="PROSITE" id="PS51005">
    <property type="entry name" value="NAC"/>
    <property type="match status" value="1"/>
</dbReference>
<gene>
    <name evidence="7" type="ORF">JRO89_XS07G0048000</name>
</gene>
<evidence type="ECO:0000256" key="3">
    <source>
        <dbReference type="ARBA" id="ARBA00023163"/>
    </source>
</evidence>
<evidence type="ECO:0000256" key="1">
    <source>
        <dbReference type="ARBA" id="ARBA00023015"/>
    </source>
</evidence>
<dbReference type="Proteomes" id="UP000827721">
    <property type="component" value="Unassembled WGS sequence"/>
</dbReference>
<evidence type="ECO:0000256" key="5">
    <source>
        <dbReference type="SAM" id="MobiDB-lite"/>
    </source>
</evidence>
<evidence type="ECO:0000256" key="4">
    <source>
        <dbReference type="ARBA" id="ARBA00023242"/>
    </source>
</evidence>
<dbReference type="PANTHER" id="PTHR31719">
    <property type="entry name" value="NAC TRANSCRIPTION FACTOR 56"/>
    <property type="match status" value="1"/>
</dbReference>
<feature type="region of interest" description="Disordered" evidence="5">
    <location>
        <begin position="332"/>
        <end position="363"/>
    </location>
</feature>
<dbReference type="Pfam" id="PF02365">
    <property type="entry name" value="NAM"/>
    <property type="match status" value="1"/>
</dbReference>
<dbReference type="Gene3D" id="2.170.150.80">
    <property type="entry name" value="NAC domain"/>
    <property type="match status" value="1"/>
</dbReference>
<reference evidence="7 8" key="1">
    <citation type="submission" date="2021-02" db="EMBL/GenBank/DDBJ databases">
        <title>Plant Genome Project.</title>
        <authorList>
            <person name="Zhang R.-G."/>
        </authorList>
    </citation>
    <scope>NUCLEOTIDE SEQUENCE [LARGE SCALE GENOMIC DNA]</scope>
    <source>
        <tissue evidence="7">Leaves</tissue>
    </source>
</reference>
<keyword evidence="4" id="KW-0539">Nucleus</keyword>
<sequence length="378" mass="41892">MEGPPGCGATNSGVSLAGRSCEEITRSHSLPCLTRKRHSFWSQLDSPLIWFIMCPPAASPPSDISFACTHEELFVSLEKMMSGFPLPSNVITDVNPYIYMPSNLPDGVWYLVRSKENTDAQHGYWRAKGEACEVFSNSVIIGWRTTLEFHEGQVPHEHKTDWVMQEFRITRKRLCESTNSEDSGLLCRVFLSAEQTPNSDKQQNMSTVDARQDSASKPQVKGADEKTELAVSERPANNHVAYLPDSDYISRGDYLELLDLVEPASPASSSESSSCMTMSSDDCFDPSALLEDLEPRNNEDKIQDDAGYKYTVSASHRPIDVVVCPGSLRSVERHNSSSSSSENVASSSSSQFRVGNGEKTTGSRIKKVKKKYLCCMPF</sequence>
<dbReference type="InterPro" id="IPR036093">
    <property type="entry name" value="NAC_dom_sf"/>
</dbReference>
<organism evidence="7 8">
    <name type="scientific">Xanthoceras sorbifolium</name>
    <dbReference type="NCBI Taxonomy" id="99658"/>
    <lineage>
        <taxon>Eukaryota</taxon>
        <taxon>Viridiplantae</taxon>
        <taxon>Streptophyta</taxon>
        <taxon>Embryophyta</taxon>
        <taxon>Tracheophyta</taxon>
        <taxon>Spermatophyta</taxon>
        <taxon>Magnoliopsida</taxon>
        <taxon>eudicotyledons</taxon>
        <taxon>Gunneridae</taxon>
        <taxon>Pentapetalae</taxon>
        <taxon>rosids</taxon>
        <taxon>malvids</taxon>
        <taxon>Sapindales</taxon>
        <taxon>Sapindaceae</taxon>
        <taxon>Xanthoceroideae</taxon>
        <taxon>Xanthoceras</taxon>
    </lineage>
</organism>
<name>A0ABQ8HSP4_9ROSI</name>
<keyword evidence="1" id="KW-0805">Transcription regulation</keyword>
<proteinExistence type="predicted"/>
<evidence type="ECO:0000256" key="2">
    <source>
        <dbReference type="ARBA" id="ARBA00023125"/>
    </source>
</evidence>